<keyword evidence="2" id="KW-1185">Reference proteome</keyword>
<protein>
    <submittedName>
        <fullName evidence="1">Uncharacterized protein</fullName>
    </submittedName>
</protein>
<dbReference type="AlphaFoldDB" id="A0A9D4NEP9"/>
<organism evidence="1 2">
    <name type="scientific">Dreissena polymorpha</name>
    <name type="common">Zebra mussel</name>
    <name type="synonym">Mytilus polymorpha</name>
    <dbReference type="NCBI Taxonomy" id="45954"/>
    <lineage>
        <taxon>Eukaryota</taxon>
        <taxon>Metazoa</taxon>
        <taxon>Spiralia</taxon>
        <taxon>Lophotrochozoa</taxon>
        <taxon>Mollusca</taxon>
        <taxon>Bivalvia</taxon>
        <taxon>Autobranchia</taxon>
        <taxon>Heteroconchia</taxon>
        <taxon>Euheterodonta</taxon>
        <taxon>Imparidentia</taxon>
        <taxon>Neoheterodontei</taxon>
        <taxon>Myida</taxon>
        <taxon>Dreissenoidea</taxon>
        <taxon>Dreissenidae</taxon>
        <taxon>Dreissena</taxon>
    </lineage>
</organism>
<name>A0A9D4NEP9_DREPO</name>
<comment type="caution">
    <text evidence="1">The sequence shown here is derived from an EMBL/GenBank/DDBJ whole genome shotgun (WGS) entry which is preliminary data.</text>
</comment>
<reference evidence="1" key="1">
    <citation type="journal article" date="2019" name="bioRxiv">
        <title>The Genome of the Zebra Mussel, Dreissena polymorpha: A Resource for Invasive Species Research.</title>
        <authorList>
            <person name="McCartney M.A."/>
            <person name="Auch B."/>
            <person name="Kono T."/>
            <person name="Mallez S."/>
            <person name="Zhang Y."/>
            <person name="Obille A."/>
            <person name="Becker A."/>
            <person name="Abrahante J.E."/>
            <person name="Garbe J."/>
            <person name="Badalamenti J.P."/>
            <person name="Herman A."/>
            <person name="Mangelson H."/>
            <person name="Liachko I."/>
            <person name="Sullivan S."/>
            <person name="Sone E.D."/>
            <person name="Koren S."/>
            <person name="Silverstein K.A.T."/>
            <person name="Beckman K.B."/>
            <person name="Gohl D.M."/>
        </authorList>
    </citation>
    <scope>NUCLEOTIDE SEQUENCE</scope>
    <source>
        <strain evidence="1">Duluth1</strain>
        <tissue evidence="1">Whole animal</tissue>
    </source>
</reference>
<dbReference type="EMBL" id="JAIWYP010000001">
    <property type="protein sequence ID" value="KAH3893301.1"/>
    <property type="molecule type" value="Genomic_DNA"/>
</dbReference>
<dbReference type="Proteomes" id="UP000828390">
    <property type="component" value="Unassembled WGS sequence"/>
</dbReference>
<evidence type="ECO:0000313" key="2">
    <source>
        <dbReference type="Proteomes" id="UP000828390"/>
    </source>
</evidence>
<proteinExistence type="predicted"/>
<evidence type="ECO:0000313" key="1">
    <source>
        <dbReference type="EMBL" id="KAH3893301.1"/>
    </source>
</evidence>
<gene>
    <name evidence="1" type="ORF">DPMN_017447</name>
</gene>
<sequence length="50" mass="5675">MGAGDTQKDQTDLIAFHTEPKETTYNRKFQKEIEVCACSVKNTTRVNAKQ</sequence>
<accession>A0A9D4NEP9</accession>
<reference evidence="1" key="2">
    <citation type="submission" date="2020-11" db="EMBL/GenBank/DDBJ databases">
        <authorList>
            <person name="McCartney M.A."/>
            <person name="Auch B."/>
            <person name="Kono T."/>
            <person name="Mallez S."/>
            <person name="Becker A."/>
            <person name="Gohl D.M."/>
            <person name="Silverstein K.A.T."/>
            <person name="Koren S."/>
            <person name="Bechman K.B."/>
            <person name="Herman A."/>
            <person name="Abrahante J.E."/>
            <person name="Garbe J."/>
        </authorList>
    </citation>
    <scope>NUCLEOTIDE SEQUENCE</scope>
    <source>
        <strain evidence="1">Duluth1</strain>
        <tissue evidence="1">Whole animal</tissue>
    </source>
</reference>